<evidence type="ECO:0000313" key="2">
    <source>
        <dbReference type="EMBL" id="KAF2027171.1"/>
    </source>
</evidence>
<dbReference type="EMBL" id="ML978230">
    <property type="protein sequence ID" value="KAF2027171.1"/>
    <property type="molecule type" value="Genomic_DNA"/>
</dbReference>
<sequence length="108" mass="12347">MAGMLVIGLGMGAEKLGRKISEKRLERKEKKTAEQREAIYGHAESSSAGAVQNRRDIDHERQPRKSEEARLEQVKGGRRRSVSSERTLLPDDPPPRYEEVVRPNQRRN</sequence>
<gene>
    <name evidence="2" type="ORF">EK21DRAFT_115064</name>
</gene>
<reference evidence="2" key="1">
    <citation type="journal article" date="2020" name="Stud. Mycol.">
        <title>101 Dothideomycetes genomes: a test case for predicting lifestyles and emergence of pathogens.</title>
        <authorList>
            <person name="Haridas S."/>
            <person name="Albert R."/>
            <person name="Binder M."/>
            <person name="Bloem J."/>
            <person name="Labutti K."/>
            <person name="Salamov A."/>
            <person name="Andreopoulos B."/>
            <person name="Baker S."/>
            <person name="Barry K."/>
            <person name="Bills G."/>
            <person name="Bluhm B."/>
            <person name="Cannon C."/>
            <person name="Castanera R."/>
            <person name="Culley D."/>
            <person name="Daum C."/>
            <person name="Ezra D."/>
            <person name="Gonzalez J."/>
            <person name="Henrissat B."/>
            <person name="Kuo A."/>
            <person name="Liang C."/>
            <person name="Lipzen A."/>
            <person name="Lutzoni F."/>
            <person name="Magnuson J."/>
            <person name="Mondo S."/>
            <person name="Nolan M."/>
            <person name="Ohm R."/>
            <person name="Pangilinan J."/>
            <person name="Park H.-J."/>
            <person name="Ramirez L."/>
            <person name="Alfaro M."/>
            <person name="Sun H."/>
            <person name="Tritt A."/>
            <person name="Yoshinaga Y."/>
            <person name="Zwiers L.-H."/>
            <person name="Turgeon B."/>
            <person name="Goodwin S."/>
            <person name="Spatafora J."/>
            <person name="Crous P."/>
            <person name="Grigoriev I."/>
        </authorList>
    </citation>
    <scope>NUCLEOTIDE SEQUENCE</scope>
    <source>
        <strain evidence="2">CBS 110217</strain>
    </source>
</reference>
<name>A0A9P4H5Q8_9PLEO</name>
<feature type="compositionally biased region" description="Basic and acidic residues" evidence="1">
    <location>
        <begin position="53"/>
        <end position="75"/>
    </location>
</feature>
<dbReference type="AlphaFoldDB" id="A0A9P4H5Q8"/>
<protein>
    <submittedName>
        <fullName evidence="2">Uncharacterized protein</fullName>
    </submittedName>
</protein>
<comment type="caution">
    <text evidence="2">The sequence shown here is derived from an EMBL/GenBank/DDBJ whole genome shotgun (WGS) entry which is preliminary data.</text>
</comment>
<organism evidence="2 3">
    <name type="scientific">Setomelanomma holmii</name>
    <dbReference type="NCBI Taxonomy" id="210430"/>
    <lineage>
        <taxon>Eukaryota</taxon>
        <taxon>Fungi</taxon>
        <taxon>Dikarya</taxon>
        <taxon>Ascomycota</taxon>
        <taxon>Pezizomycotina</taxon>
        <taxon>Dothideomycetes</taxon>
        <taxon>Pleosporomycetidae</taxon>
        <taxon>Pleosporales</taxon>
        <taxon>Pleosporineae</taxon>
        <taxon>Phaeosphaeriaceae</taxon>
        <taxon>Setomelanomma</taxon>
    </lineage>
</organism>
<feature type="region of interest" description="Disordered" evidence="1">
    <location>
        <begin position="22"/>
        <end position="108"/>
    </location>
</feature>
<evidence type="ECO:0000313" key="3">
    <source>
        <dbReference type="Proteomes" id="UP000799777"/>
    </source>
</evidence>
<feature type="compositionally biased region" description="Basic and acidic residues" evidence="1">
    <location>
        <begin position="22"/>
        <end position="39"/>
    </location>
</feature>
<proteinExistence type="predicted"/>
<keyword evidence="3" id="KW-1185">Reference proteome</keyword>
<dbReference type="OrthoDB" id="3695472at2759"/>
<accession>A0A9P4H5Q8</accession>
<evidence type="ECO:0000256" key="1">
    <source>
        <dbReference type="SAM" id="MobiDB-lite"/>
    </source>
</evidence>
<dbReference type="Proteomes" id="UP000799777">
    <property type="component" value="Unassembled WGS sequence"/>
</dbReference>